<evidence type="ECO:0000313" key="2">
    <source>
        <dbReference type="Proteomes" id="UP000777784"/>
    </source>
</evidence>
<protein>
    <submittedName>
        <fullName evidence="1">Uncharacterized protein</fullName>
    </submittedName>
</protein>
<dbReference type="Proteomes" id="UP000777784">
    <property type="component" value="Unassembled WGS sequence"/>
</dbReference>
<gene>
    <name evidence="1" type="ORF">KJ970_11070</name>
</gene>
<evidence type="ECO:0000313" key="1">
    <source>
        <dbReference type="EMBL" id="MBU2691457.1"/>
    </source>
</evidence>
<reference evidence="1" key="1">
    <citation type="submission" date="2021-05" db="EMBL/GenBank/DDBJ databases">
        <title>Energy efficiency and biological interactions define the core microbiome of deep oligotrophic groundwater.</title>
        <authorList>
            <person name="Mehrshad M."/>
            <person name="Lopez-Fernandez M."/>
            <person name="Bell E."/>
            <person name="Bernier-Latmani R."/>
            <person name="Bertilsson S."/>
            <person name="Dopson M."/>
        </authorList>
    </citation>
    <scope>NUCLEOTIDE SEQUENCE</scope>
    <source>
        <strain evidence="1">Modern_marine.mb.64</strain>
    </source>
</reference>
<comment type="caution">
    <text evidence="1">The sequence shown here is derived from an EMBL/GenBank/DDBJ whole genome shotgun (WGS) entry which is preliminary data.</text>
</comment>
<name>A0A948RXP2_UNCEI</name>
<sequence length="50" mass="5515">MSNQDPAWPVALDAYNSMAKAYAAAIEENPRSIYYERPAMLGLLPDVSGR</sequence>
<organism evidence="1 2">
    <name type="scientific">Eiseniibacteriota bacterium</name>
    <dbReference type="NCBI Taxonomy" id="2212470"/>
    <lineage>
        <taxon>Bacteria</taxon>
        <taxon>Candidatus Eiseniibacteriota</taxon>
    </lineage>
</organism>
<proteinExistence type="predicted"/>
<dbReference type="AlphaFoldDB" id="A0A948RXP2"/>
<dbReference type="EMBL" id="JAHJDP010000063">
    <property type="protein sequence ID" value="MBU2691457.1"/>
    <property type="molecule type" value="Genomic_DNA"/>
</dbReference>
<accession>A0A948RXP2</accession>